<dbReference type="SMART" id="SM00053">
    <property type="entry name" value="DYNc"/>
    <property type="match status" value="1"/>
</dbReference>
<dbReference type="PANTHER" id="PTHR11566">
    <property type="entry name" value="DYNAMIN"/>
    <property type="match status" value="1"/>
</dbReference>
<accession>A0A5N6GC29</accession>
<sequence>MDTPPEKDWIQLDSVDRIRANGVGDHIALPQLVVCGDQSAGKSSVLEGISGIPFPRQDGVCTRFATEIILRHELKYRRNTATIIPHISRSEDERARLSAFHREVTDIAQLLGIIDKAARLMGVQGANELADAPTFAADVLRLEVVGDTGLHLTLVDLPGLISVSENEDDLQLVNDLVNSYLENSRTIILAVVPASSDVDTQSIIQRARRYDKDGLRTVGIITKPDLINDGTEA</sequence>
<organism evidence="2">
    <name type="scientific">Aspergillus flavus</name>
    <dbReference type="NCBI Taxonomy" id="5059"/>
    <lineage>
        <taxon>Eukaryota</taxon>
        <taxon>Fungi</taxon>
        <taxon>Dikarya</taxon>
        <taxon>Ascomycota</taxon>
        <taxon>Pezizomycotina</taxon>
        <taxon>Eurotiomycetes</taxon>
        <taxon>Eurotiomycetidae</taxon>
        <taxon>Eurotiales</taxon>
        <taxon>Aspergillaceae</taxon>
        <taxon>Aspergillus</taxon>
        <taxon>Aspergillus subgen. Circumdati</taxon>
    </lineage>
</organism>
<feature type="non-terminal residue" evidence="2">
    <location>
        <position position="233"/>
    </location>
</feature>
<dbReference type="GO" id="GO:0008017">
    <property type="term" value="F:microtubule binding"/>
    <property type="evidence" value="ECO:0007669"/>
    <property type="project" value="TreeGrafter"/>
</dbReference>
<dbReference type="EMBL" id="ML734804">
    <property type="protein sequence ID" value="KAB8240001.1"/>
    <property type="molecule type" value="Genomic_DNA"/>
</dbReference>
<evidence type="ECO:0000259" key="1">
    <source>
        <dbReference type="PROSITE" id="PS51718"/>
    </source>
</evidence>
<dbReference type="PANTHER" id="PTHR11566:SF21">
    <property type="entry name" value="DYNAMIN RELATED PROTEIN 1, ISOFORM A"/>
    <property type="match status" value="1"/>
</dbReference>
<dbReference type="GO" id="GO:0016020">
    <property type="term" value="C:membrane"/>
    <property type="evidence" value="ECO:0007669"/>
    <property type="project" value="TreeGrafter"/>
</dbReference>
<feature type="domain" description="Dynamin-type G" evidence="1">
    <location>
        <begin position="26"/>
        <end position="233"/>
    </location>
</feature>
<dbReference type="SUPFAM" id="SSF52540">
    <property type="entry name" value="P-loop containing nucleoside triphosphate hydrolases"/>
    <property type="match status" value="1"/>
</dbReference>
<dbReference type="GO" id="GO:0005739">
    <property type="term" value="C:mitochondrion"/>
    <property type="evidence" value="ECO:0007669"/>
    <property type="project" value="TreeGrafter"/>
</dbReference>
<dbReference type="InterPro" id="IPR045063">
    <property type="entry name" value="Dynamin_N"/>
</dbReference>
<dbReference type="GO" id="GO:0005525">
    <property type="term" value="F:GTP binding"/>
    <property type="evidence" value="ECO:0007669"/>
    <property type="project" value="InterPro"/>
</dbReference>
<dbReference type="InterPro" id="IPR022812">
    <property type="entry name" value="Dynamin"/>
</dbReference>
<dbReference type="InterPro" id="IPR001401">
    <property type="entry name" value="Dynamin_GTPase"/>
</dbReference>
<protein>
    <submittedName>
        <fullName evidence="2">P-loop containing nucleoside triphosphate hydrolase protein</fullName>
    </submittedName>
</protein>
<proteinExistence type="predicted"/>
<dbReference type="PROSITE" id="PS51718">
    <property type="entry name" value="G_DYNAMIN_2"/>
    <property type="match status" value="1"/>
</dbReference>
<dbReference type="InterPro" id="IPR030381">
    <property type="entry name" value="G_DYNAMIN_dom"/>
</dbReference>
<dbReference type="GO" id="GO:0006897">
    <property type="term" value="P:endocytosis"/>
    <property type="evidence" value="ECO:0007669"/>
    <property type="project" value="TreeGrafter"/>
</dbReference>
<keyword evidence="2" id="KW-0378">Hydrolase</keyword>
<dbReference type="GO" id="GO:0003924">
    <property type="term" value="F:GTPase activity"/>
    <property type="evidence" value="ECO:0007669"/>
    <property type="project" value="InterPro"/>
</dbReference>
<dbReference type="PRINTS" id="PR00195">
    <property type="entry name" value="DYNAMIN"/>
</dbReference>
<dbReference type="Gene3D" id="3.40.50.300">
    <property type="entry name" value="P-loop containing nucleotide triphosphate hydrolases"/>
    <property type="match status" value="1"/>
</dbReference>
<dbReference type="GO" id="GO:0048312">
    <property type="term" value="P:intracellular distribution of mitochondria"/>
    <property type="evidence" value="ECO:0007669"/>
    <property type="project" value="TreeGrafter"/>
</dbReference>
<evidence type="ECO:0000313" key="2">
    <source>
        <dbReference type="EMBL" id="KAB8240001.1"/>
    </source>
</evidence>
<dbReference type="Pfam" id="PF00350">
    <property type="entry name" value="Dynamin_N"/>
    <property type="match status" value="1"/>
</dbReference>
<dbReference type="GO" id="GO:0005874">
    <property type="term" value="C:microtubule"/>
    <property type="evidence" value="ECO:0007669"/>
    <property type="project" value="TreeGrafter"/>
</dbReference>
<reference evidence="2" key="1">
    <citation type="submission" date="2019-04" db="EMBL/GenBank/DDBJ databases">
        <title>Friends and foes A comparative genomics study of 23 Aspergillus species from section Flavi.</title>
        <authorList>
            <consortium name="DOE Joint Genome Institute"/>
            <person name="Kjaerbolling I."/>
            <person name="Vesth T."/>
            <person name="Frisvad J.C."/>
            <person name="Nybo J.L."/>
            <person name="Theobald S."/>
            <person name="Kildgaard S."/>
            <person name="Isbrandt T."/>
            <person name="Kuo A."/>
            <person name="Sato A."/>
            <person name="Lyhne E.K."/>
            <person name="Kogle M.E."/>
            <person name="Wiebenga A."/>
            <person name="Kun R.S."/>
            <person name="Lubbers R.J."/>
            <person name="Makela M.R."/>
            <person name="Barry K."/>
            <person name="Chovatia M."/>
            <person name="Clum A."/>
            <person name="Daum C."/>
            <person name="Haridas S."/>
            <person name="He G."/>
            <person name="LaButti K."/>
            <person name="Lipzen A."/>
            <person name="Mondo S."/>
            <person name="Riley R."/>
            <person name="Salamov A."/>
            <person name="Simmons B.A."/>
            <person name="Magnuson J.K."/>
            <person name="Henrissat B."/>
            <person name="Mortensen U.H."/>
            <person name="Larsen T.O."/>
            <person name="Devries R.P."/>
            <person name="Grigoriev I.V."/>
            <person name="Machida M."/>
            <person name="Baker S.E."/>
            <person name="Andersen M.R."/>
        </authorList>
    </citation>
    <scope>NUCLEOTIDE SEQUENCE [LARGE SCALE GENOMIC DNA]</scope>
    <source>
        <strain evidence="2">CBS 121.62</strain>
    </source>
</reference>
<dbReference type="AlphaFoldDB" id="A0A5N6GC29"/>
<dbReference type="CDD" id="cd08771">
    <property type="entry name" value="DLP_1"/>
    <property type="match status" value="1"/>
</dbReference>
<dbReference type="GO" id="GO:0000266">
    <property type="term" value="P:mitochondrial fission"/>
    <property type="evidence" value="ECO:0007669"/>
    <property type="project" value="TreeGrafter"/>
</dbReference>
<name>A0A5N6GC29_ASPFL</name>
<gene>
    <name evidence="2" type="ORF">BDV35DRAFT_399038</name>
</gene>
<dbReference type="GO" id="GO:0016559">
    <property type="term" value="P:peroxisome fission"/>
    <property type="evidence" value="ECO:0007669"/>
    <property type="project" value="TreeGrafter"/>
</dbReference>
<dbReference type="InterPro" id="IPR027417">
    <property type="entry name" value="P-loop_NTPase"/>
</dbReference>
<dbReference type="Proteomes" id="UP000325434">
    <property type="component" value="Unassembled WGS sequence"/>
</dbReference>